<evidence type="ECO:0000256" key="7">
    <source>
        <dbReference type="ARBA" id="ARBA00023204"/>
    </source>
</evidence>
<comment type="subcellular location">
    <subcellularLocation>
        <location evidence="1">Nucleus</location>
    </subcellularLocation>
</comment>
<keyword evidence="13" id="KW-1185">Reference proteome</keyword>
<dbReference type="CDD" id="cd09123">
    <property type="entry name" value="PLDc_Tdp1_2"/>
    <property type="match status" value="1"/>
</dbReference>
<organism evidence="12 13">
    <name type="scientific">Lactarius akahatsu</name>
    <dbReference type="NCBI Taxonomy" id="416441"/>
    <lineage>
        <taxon>Eukaryota</taxon>
        <taxon>Fungi</taxon>
        <taxon>Dikarya</taxon>
        <taxon>Basidiomycota</taxon>
        <taxon>Agaricomycotina</taxon>
        <taxon>Agaricomycetes</taxon>
        <taxon>Russulales</taxon>
        <taxon>Russulaceae</taxon>
        <taxon>Lactarius</taxon>
    </lineage>
</organism>
<name>A0AAD4QC63_9AGAM</name>
<dbReference type="InterPro" id="IPR010347">
    <property type="entry name" value="Tdp1"/>
</dbReference>
<dbReference type="PANTHER" id="PTHR12415:SF0">
    <property type="entry name" value="TYROSYL-DNA PHOSPHODIESTERASE 1"/>
    <property type="match status" value="1"/>
</dbReference>
<comment type="similarity">
    <text evidence="2">Belongs to the tyrosyl-DNA phosphodiesterase family.</text>
</comment>
<dbReference type="PROSITE" id="PS50330">
    <property type="entry name" value="UIM"/>
    <property type="match status" value="1"/>
</dbReference>
<comment type="caution">
    <text evidence="12">The sequence shown here is derived from an EMBL/GenBank/DDBJ whole genome shotgun (WGS) entry which is preliminary data.</text>
</comment>
<dbReference type="SUPFAM" id="SSF56024">
    <property type="entry name" value="Phospholipase D/nuclease"/>
    <property type="match status" value="2"/>
</dbReference>
<dbReference type="GO" id="GO:0003690">
    <property type="term" value="F:double-stranded DNA binding"/>
    <property type="evidence" value="ECO:0007669"/>
    <property type="project" value="TreeGrafter"/>
</dbReference>
<keyword evidence="4" id="KW-0227">DNA damage</keyword>
<dbReference type="Gene3D" id="6.10.140.100">
    <property type="match status" value="1"/>
</dbReference>
<dbReference type="GO" id="GO:0003697">
    <property type="term" value="F:single-stranded DNA binding"/>
    <property type="evidence" value="ECO:0007669"/>
    <property type="project" value="TreeGrafter"/>
</dbReference>
<accession>A0AAD4QC63</accession>
<dbReference type="GO" id="GO:0006281">
    <property type="term" value="P:DNA repair"/>
    <property type="evidence" value="ECO:0007669"/>
    <property type="project" value="UniProtKB-KW"/>
</dbReference>
<feature type="compositionally biased region" description="Low complexity" evidence="11">
    <location>
        <begin position="53"/>
        <end position="62"/>
    </location>
</feature>
<proteinExistence type="inferred from homology"/>
<evidence type="ECO:0000256" key="8">
    <source>
        <dbReference type="ARBA" id="ARBA00023242"/>
    </source>
</evidence>
<dbReference type="PANTHER" id="PTHR12415">
    <property type="entry name" value="TYROSYL-DNA PHOSPHODIESTERASE 1"/>
    <property type="match status" value="1"/>
</dbReference>
<feature type="region of interest" description="Disordered" evidence="11">
    <location>
        <begin position="13"/>
        <end position="37"/>
    </location>
</feature>
<feature type="compositionally biased region" description="Polar residues" evidence="11">
    <location>
        <begin position="124"/>
        <end position="137"/>
    </location>
</feature>
<dbReference type="GO" id="GO:0017005">
    <property type="term" value="F:3'-tyrosyl-DNA phosphodiesterase activity"/>
    <property type="evidence" value="ECO:0007669"/>
    <property type="project" value="TreeGrafter"/>
</dbReference>
<evidence type="ECO:0000256" key="1">
    <source>
        <dbReference type="ARBA" id="ARBA00004123"/>
    </source>
</evidence>
<feature type="region of interest" description="Disordered" evidence="11">
    <location>
        <begin position="53"/>
        <end position="83"/>
    </location>
</feature>
<dbReference type="GO" id="GO:0005634">
    <property type="term" value="C:nucleus"/>
    <property type="evidence" value="ECO:0007669"/>
    <property type="project" value="UniProtKB-SubCell"/>
</dbReference>
<feature type="compositionally biased region" description="Basic and acidic residues" evidence="11">
    <location>
        <begin position="138"/>
        <end position="148"/>
    </location>
</feature>
<evidence type="ECO:0000256" key="9">
    <source>
        <dbReference type="PIRSR" id="PIRSR610347-1"/>
    </source>
</evidence>
<evidence type="ECO:0000256" key="3">
    <source>
        <dbReference type="ARBA" id="ARBA00022722"/>
    </source>
</evidence>
<dbReference type="CDD" id="cd09122">
    <property type="entry name" value="PLDc_Tdp1_1"/>
    <property type="match status" value="1"/>
</dbReference>
<feature type="region of interest" description="Disordered" evidence="11">
    <location>
        <begin position="105"/>
        <end position="152"/>
    </location>
</feature>
<dbReference type="Pfam" id="PF06087">
    <property type="entry name" value="Tyr-DNA_phospho"/>
    <property type="match status" value="1"/>
</dbReference>
<keyword evidence="8" id="KW-0539">Nucleus</keyword>
<evidence type="ECO:0000256" key="5">
    <source>
        <dbReference type="ARBA" id="ARBA00022801"/>
    </source>
</evidence>
<evidence type="ECO:0000256" key="6">
    <source>
        <dbReference type="ARBA" id="ARBA00022839"/>
    </source>
</evidence>
<feature type="compositionally biased region" description="Polar residues" evidence="11">
    <location>
        <begin position="63"/>
        <end position="77"/>
    </location>
</feature>
<evidence type="ECO:0000256" key="4">
    <source>
        <dbReference type="ARBA" id="ARBA00022763"/>
    </source>
</evidence>
<evidence type="ECO:0000256" key="2">
    <source>
        <dbReference type="ARBA" id="ARBA00010205"/>
    </source>
</evidence>
<keyword evidence="6" id="KW-0269">Exonuclease</keyword>
<dbReference type="InterPro" id="IPR003903">
    <property type="entry name" value="UIM_dom"/>
</dbReference>
<feature type="binding site" evidence="10">
    <location>
        <position position="260"/>
    </location>
    <ligand>
        <name>substrate</name>
    </ligand>
</feature>
<keyword evidence="5" id="KW-0378">Hydrolase</keyword>
<evidence type="ECO:0000313" key="12">
    <source>
        <dbReference type="EMBL" id="KAH8988413.1"/>
    </source>
</evidence>
<sequence>MSVDEDLARAIALSLREPTQPPPSTSARRVVNNDEDDEEARFHADLVRAIAASKEAASPANSVITLSSGSDLDQATSPVAAAPSGSAFLTERAQLEQERLARLKRLRGDSEDTNGVAPPPQKRPTPSRTMSCSPDSQDGQKRRGKEVANDPEGAEVFWDGELRQTANKHVEPRRNGEDGKPIFRLSQIIGDNSQIELAIISTYALQLSWIYAFFSPSTPVVLVTQPSPSEGGNATIKQVLPNWIRVTPFLRGGRGVMHMKFFLLFYKSGRLRIVVSTANLMDHDWRDIENTVWVQDVPRRPSPIPHEPKSDDFPSVLERVLYAINVAPAIANLASTDVRGSTPTFRSRPCAPGVLRTRWDFSRVRPALVPSIAGKHEGWPAVLKSGHTALMRAVSRLNPQQRVVSLEHHERTSLQGSSIGAYSAGWLAEFILSARGASPEAALSAPKSRRAAMPMPSPSTLKILFPTLDWVRGSVLGEAGGGTMFCRKSTWAAAKFPRNLFCESRSRRGRVLMHSKVGHGTLMIIAMFVGAGSSSDADSDSETDSDIVEVKMDQDDAVGYAYVGSHNFTPSAWGTLSGSGFTPVLNVTNYELGIVFPLKDEAEIDRVVCYERPPKRYGSRDRPWASFFLLR</sequence>
<dbReference type="EMBL" id="JAKELL010000042">
    <property type="protein sequence ID" value="KAH8988413.1"/>
    <property type="molecule type" value="Genomic_DNA"/>
</dbReference>
<evidence type="ECO:0000256" key="11">
    <source>
        <dbReference type="SAM" id="MobiDB-lite"/>
    </source>
</evidence>
<dbReference type="AlphaFoldDB" id="A0AAD4QC63"/>
<feature type="active site" description="Proton donor/acceptor" evidence="9">
    <location>
        <position position="514"/>
    </location>
</feature>
<dbReference type="SMART" id="SM00726">
    <property type="entry name" value="UIM"/>
    <property type="match status" value="2"/>
</dbReference>
<protein>
    <submittedName>
        <fullName evidence="12">Phospholipase D/nuclease</fullName>
    </submittedName>
</protein>
<gene>
    <name evidence="12" type="ORF">EDB92DRAFT_1935864</name>
</gene>
<dbReference type="Proteomes" id="UP001201163">
    <property type="component" value="Unassembled WGS sequence"/>
</dbReference>
<dbReference type="GO" id="GO:0004527">
    <property type="term" value="F:exonuclease activity"/>
    <property type="evidence" value="ECO:0007669"/>
    <property type="project" value="UniProtKB-KW"/>
</dbReference>
<dbReference type="Gene3D" id="3.30.870.10">
    <property type="entry name" value="Endonuclease Chain A"/>
    <property type="match status" value="2"/>
</dbReference>
<feature type="active site" description="Nucleophile" evidence="9">
    <location>
        <position position="258"/>
    </location>
</feature>
<evidence type="ECO:0000313" key="13">
    <source>
        <dbReference type="Proteomes" id="UP001201163"/>
    </source>
</evidence>
<reference evidence="12" key="1">
    <citation type="submission" date="2022-01" db="EMBL/GenBank/DDBJ databases">
        <title>Comparative genomics reveals a dynamic genome evolution in the ectomycorrhizal milk-cap (Lactarius) mushrooms.</title>
        <authorList>
            <consortium name="DOE Joint Genome Institute"/>
            <person name="Lebreton A."/>
            <person name="Tang N."/>
            <person name="Kuo A."/>
            <person name="LaButti K."/>
            <person name="Drula E."/>
            <person name="Barry K."/>
            <person name="Clum A."/>
            <person name="Lipzen A."/>
            <person name="Mousain D."/>
            <person name="Ng V."/>
            <person name="Wang R."/>
            <person name="Wang X."/>
            <person name="Dai Y."/>
            <person name="Henrissat B."/>
            <person name="Grigoriev I.V."/>
            <person name="Guerin-Laguette A."/>
            <person name="Yu F."/>
            <person name="Martin F.M."/>
        </authorList>
    </citation>
    <scope>NUCLEOTIDE SEQUENCE</scope>
    <source>
        <strain evidence="12">QP</strain>
    </source>
</reference>
<keyword evidence="3" id="KW-0540">Nuclease</keyword>
<feature type="binding site" evidence="10">
    <location>
        <position position="516"/>
    </location>
    <ligand>
        <name>substrate</name>
    </ligand>
</feature>
<keyword evidence="7" id="KW-0234">DNA repair</keyword>
<evidence type="ECO:0000256" key="10">
    <source>
        <dbReference type="PIRSR" id="PIRSR610347-2"/>
    </source>
</evidence>